<comment type="caution">
    <text evidence="2">The sequence shown here is derived from an EMBL/GenBank/DDBJ whole genome shotgun (WGS) entry which is preliminary data.</text>
</comment>
<gene>
    <name evidence="2" type="ORF">FHU33_1761</name>
</gene>
<sequence length="167" mass="19146">MARRSNRRREAPPRPHEPREERAHHDRADPAEGLPQPPSPATIERRRAAASCGWCNQPLEPKARGRIPKWCSASCRQRAWEQTRAAASGLSAVRVVERPVEVRVPTSPTRRDWAQLLHELARQLDDGRVYDRDLVVLVTALNTVLDAYGRRPYVRDRNRDGGFSYLR</sequence>
<proteinExistence type="predicted"/>
<reference evidence="2 3" key="1">
    <citation type="submission" date="2019-06" db="EMBL/GenBank/DDBJ databases">
        <title>Sequencing the genomes of 1000 actinobacteria strains.</title>
        <authorList>
            <person name="Klenk H.-P."/>
        </authorList>
    </citation>
    <scope>NUCLEOTIDE SEQUENCE [LARGE SCALE GENOMIC DNA]</scope>
    <source>
        <strain evidence="2 3">DSM 46837</strain>
    </source>
</reference>
<evidence type="ECO:0000313" key="3">
    <source>
        <dbReference type="Proteomes" id="UP000319865"/>
    </source>
</evidence>
<keyword evidence="3" id="KW-1185">Reference proteome</keyword>
<organism evidence="2 3">
    <name type="scientific">Blastococcus colisei</name>
    <dbReference type="NCBI Taxonomy" id="1564162"/>
    <lineage>
        <taxon>Bacteria</taxon>
        <taxon>Bacillati</taxon>
        <taxon>Actinomycetota</taxon>
        <taxon>Actinomycetes</taxon>
        <taxon>Geodermatophilales</taxon>
        <taxon>Geodermatophilaceae</taxon>
        <taxon>Blastococcus</taxon>
    </lineage>
</organism>
<evidence type="ECO:0000256" key="1">
    <source>
        <dbReference type="SAM" id="MobiDB-lite"/>
    </source>
</evidence>
<evidence type="ECO:0000313" key="2">
    <source>
        <dbReference type="EMBL" id="TQN42362.1"/>
    </source>
</evidence>
<dbReference type="AlphaFoldDB" id="A0A543PE51"/>
<dbReference type="EMBL" id="VFQE01000001">
    <property type="protein sequence ID" value="TQN42362.1"/>
    <property type="molecule type" value="Genomic_DNA"/>
</dbReference>
<accession>A0A543PE51</accession>
<protein>
    <submittedName>
        <fullName evidence="2">Uncharacterized protein</fullName>
    </submittedName>
</protein>
<feature type="region of interest" description="Disordered" evidence="1">
    <location>
        <begin position="1"/>
        <end position="45"/>
    </location>
</feature>
<feature type="compositionally biased region" description="Basic and acidic residues" evidence="1">
    <location>
        <begin position="8"/>
        <end position="30"/>
    </location>
</feature>
<dbReference type="Proteomes" id="UP000319865">
    <property type="component" value="Unassembled WGS sequence"/>
</dbReference>
<name>A0A543PE51_9ACTN</name>